<evidence type="ECO:0000313" key="7">
    <source>
        <dbReference type="EMBL" id="SDU20642.1"/>
    </source>
</evidence>
<name>A0A1H2GM93_9BACT</name>
<dbReference type="AlphaFoldDB" id="A0A1H2GM93"/>
<proteinExistence type="predicted"/>
<dbReference type="PANTHER" id="PTHR15910:SF1">
    <property type="entry name" value="ARCHAEMETZINCIN-2"/>
    <property type="match status" value="1"/>
</dbReference>
<dbReference type="NCBIfam" id="NF033823">
    <property type="entry name" value="archmetzin"/>
    <property type="match status" value="1"/>
</dbReference>
<dbReference type="CDD" id="cd11375">
    <property type="entry name" value="Peptidase_M54"/>
    <property type="match status" value="1"/>
</dbReference>
<evidence type="ECO:0000256" key="2">
    <source>
        <dbReference type="ARBA" id="ARBA00022670"/>
    </source>
</evidence>
<keyword evidence="5" id="KW-0862">Zinc</keyword>
<dbReference type="SUPFAM" id="SSF55486">
    <property type="entry name" value="Metalloproteases ('zincins'), catalytic domain"/>
    <property type="match status" value="1"/>
</dbReference>
<dbReference type="PANTHER" id="PTHR15910">
    <property type="entry name" value="ARCHAEMETZINCIN"/>
    <property type="match status" value="1"/>
</dbReference>
<dbReference type="Proteomes" id="UP000199608">
    <property type="component" value="Unassembled WGS sequence"/>
</dbReference>
<reference evidence="8" key="1">
    <citation type="submission" date="2016-10" db="EMBL/GenBank/DDBJ databases">
        <authorList>
            <person name="Varghese N."/>
            <person name="Submissions S."/>
        </authorList>
    </citation>
    <scope>NUCLEOTIDE SEQUENCE [LARGE SCALE GENOMIC DNA]</scope>
    <source>
        <strain evidence="8">DSM 3384</strain>
    </source>
</reference>
<gene>
    <name evidence="7" type="ORF">SAMN04487931_105278</name>
</gene>
<evidence type="ECO:0000256" key="4">
    <source>
        <dbReference type="ARBA" id="ARBA00022801"/>
    </source>
</evidence>
<organism evidence="7 8">
    <name type="scientific">Desulfobacula phenolica</name>
    <dbReference type="NCBI Taxonomy" id="90732"/>
    <lineage>
        <taxon>Bacteria</taxon>
        <taxon>Pseudomonadati</taxon>
        <taxon>Thermodesulfobacteriota</taxon>
        <taxon>Desulfobacteria</taxon>
        <taxon>Desulfobacterales</taxon>
        <taxon>Desulfobacteraceae</taxon>
        <taxon>Desulfobacula</taxon>
    </lineage>
</organism>
<keyword evidence="6" id="KW-0482">Metalloprotease</keyword>
<dbReference type="RefSeq" id="WP_092233660.1">
    <property type="nucleotide sequence ID" value="NZ_FNLL01000005.1"/>
</dbReference>
<dbReference type="GO" id="GO:0008270">
    <property type="term" value="F:zinc ion binding"/>
    <property type="evidence" value="ECO:0007669"/>
    <property type="project" value="InterPro"/>
</dbReference>
<dbReference type="Gene3D" id="3.40.390.10">
    <property type="entry name" value="Collagenase (Catalytic Domain)"/>
    <property type="match status" value="1"/>
</dbReference>
<keyword evidence="3" id="KW-0479">Metal-binding</keyword>
<keyword evidence="2" id="KW-0645">Protease</keyword>
<keyword evidence="8" id="KW-1185">Reference proteome</keyword>
<evidence type="ECO:0000313" key="8">
    <source>
        <dbReference type="Proteomes" id="UP000199608"/>
    </source>
</evidence>
<dbReference type="GO" id="GO:0008237">
    <property type="term" value="F:metallopeptidase activity"/>
    <property type="evidence" value="ECO:0007669"/>
    <property type="project" value="UniProtKB-KW"/>
</dbReference>
<dbReference type="EMBL" id="FNLL01000005">
    <property type="protein sequence ID" value="SDU20642.1"/>
    <property type="molecule type" value="Genomic_DNA"/>
</dbReference>
<sequence>MKKQIGVVPLGEVPAFVLKVIAANVTAYYKWPAIVLPRQPVPRSAFDDRRLKYDAGIIINKLDALDFSDYSKIVGVISHDIFIPIFNYVYGQAVQGGNLAIVSLFRLNKNADGSLPPPSLCYERAAKVALHELGHLFNLFHCNENKCVMHFTGAIDDLDNIPFYLCQDCERRMTP</sequence>
<evidence type="ECO:0000256" key="1">
    <source>
        <dbReference type="ARBA" id="ARBA00001947"/>
    </source>
</evidence>
<protein>
    <submittedName>
        <fullName evidence="7">Archaemetzincin</fullName>
    </submittedName>
</protein>
<dbReference type="PIRSF" id="PIRSF005785">
    <property type="entry name" value="Zn-prot_arch"/>
    <property type="match status" value="1"/>
</dbReference>
<dbReference type="InterPro" id="IPR024079">
    <property type="entry name" value="MetalloPept_cat_dom_sf"/>
</dbReference>
<keyword evidence="4" id="KW-0378">Hydrolase</keyword>
<dbReference type="GO" id="GO:0006508">
    <property type="term" value="P:proteolysis"/>
    <property type="evidence" value="ECO:0007669"/>
    <property type="project" value="UniProtKB-KW"/>
</dbReference>
<evidence type="ECO:0000256" key="6">
    <source>
        <dbReference type="ARBA" id="ARBA00023049"/>
    </source>
</evidence>
<dbReference type="Pfam" id="PF07998">
    <property type="entry name" value="Peptidase_M54"/>
    <property type="match status" value="1"/>
</dbReference>
<dbReference type="InterPro" id="IPR012091">
    <property type="entry name" value="Pept_M54_archaemetzncn_arc/bac"/>
</dbReference>
<evidence type="ECO:0000256" key="3">
    <source>
        <dbReference type="ARBA" id="ARBA00022723"/>
    </source>
</evidence>
<comment type="cofactor">
    <cofactor evidence="1">
        <name>Zn(2+)</name>
        <dbReference type="ChEBI" id="CHEBI:29105"/>
    </cofactor>
</comment>
<evidence type="ECO:0000256" key="5">
    <source>
        <dbReference type="ARBA" id="ARBA00022833"/>
    </source>
</evidence>
<dbReference type="InterPro" id="IPR012962">
    <property type="entry name" value="Pept_M54_archaemetzincn"/>
</dbReference>
<accession>A0A1H2GM93</accession>